<sequence>MELDKLIMTRSAPAMAPVAPPPDIRNREKWPSWVTTTANSKTSFRTVFVNLITMFDWRISSHVCDVNGNPFFEDFSGYITRLTQTTMPNVQVNRFVFDSRKVGMDYGKLLQVVKDSGRVIFYLGHAQPLHKLLIAAAELNMTQGDYVFLAFIPFRHASFGNFGWAVPGKDLQARQMIKK</sequence>
<dbReference type="InterPro" id="IPR001828">
    <property type="entry name" value="ANF_lig-bd_rcpt"/>
</dbReference>
<evidence type="ECO:0000256" key="2">
    <source>
        <dbReference type="ARBA" id="ARBA00022692"/>
    </source>
</evidence>
<dbReference type="Pfam" id="PF01094">
    <property type="entry name" value="ANF_receptor"/>
    <property type="match status" value="1"/>
</dbReference>
<name>A0A9X6RP90_HYPEX</name>
<keyword evidence="4" id="KW-0472">Membrane</keyword>
<evidence type="ECO:0000313" key="6">
    <source>
        <dbReference type="EMBL" id="OWA54471.1"/>
    </source>
</evidence>
<comment type="caution">
    <text evidence="6">The sequence shown here is derived from an EMBL/GenBank/DDBJ whole genome shotgun (WGS) entry which is preliminary data.</text>
</comment>
<dbReference type="InterPro" id="IPR028082">
    <property type="entry name" value="Peripla_BP_I"/>
</dbReference>
<comment type="subcellular location">
    <subcellularLocation>
        <location evidence="1">Membrane</location>
    </subcellularLocation>
</comment>
<evidence type="ECO:0000256" key="4">
    <source>
        <dbReference type="ARBA" id="ARBA00023136"/>
    </source>
</evidence>
<dbReference type="AlphaFoldDB" id="A0A9X6RP90"/>
<dbReference type="EMBL" id="MTYJ01000410">
    <property type="protein sequence ID" value="OWA54471.1"/>
    <property type="molecule type" value="Genomic_DNA"/>
</dbReference>
<dbReference type="Proteomes" id="UP000192578">
    <property type="component" value="Unassembled WGS sequence"/>
</dbReference>
<dbReference type="GO" id="GO:0016020">
    <property type="term" value="C:membrane"/>
    <property type="evidence" value="ECO:0007669"/>
    <property type="project" value="UniProtKB-SubCell"/>
</dbReference>
<reference evidence="7" key="1">
    <citation type="submission" date="2017-01" db="EMBL/GenBank/DDBJ databases">
        <title>Comparative genomics of anhydrobiosis in the tardigrade Hypsibius dujardini.</title>
        <authorList>
            <person name="Yoshida Y."/>
            <person name="Koutsovoulos G."/>
            <person name="Laetsch D."/>
            <person name="Stevens L."/>
            <person name="Kumar S."/>
            <person name="Horikawa D."/>
            <person name="Ishino K."/>
            <person name="Komine S."/>
            <person name="Tomita M."/>
            <person name="Blaxter M."/>
            <person name="Arakawa K."/>
        </authorList>
    </citation>
    <scope>NUCLEOTIDE SEQUENCE [LARGE SCALE GENOMIC DNA]</scope>
    <source>
        <strain evidence="7">Z151</strain>
    </source>
</reference>
<evidence type="ECO:0000313" key="7">
    <source>
        <dbReference type="Proteomes" id="UP000192578"/>
    </source>
</evidence>
<keyword evidence="7" id="KW-1185">Reference proteome</keyword>
<evidence type="ECO:0000256" key="3">
    <source>
        <dbReference type="ARBA" id="ARBA00022989"/>
    </source>
</evidence>
<dbReference type="SUPFAM" id="SSF53822">
    <property type="entry name" value="Periplasmic binding protein-like I"/>
    <property type="match status" value="1"/>
</dbReference>
<accession>A0A9X6RP90</accession>
<gene>
    <name evidence="6" type="ORF">BV898_18873</name>
</gene>
<keyword evidence="3" id="KW-1133">Transmembrane helix</keyword>
<keyword evidence="2" id="KW-0812">Transmembrane</keyword>
<evidence type="ECO:0000259" key="5">
    <source>
        <dbReference type="Pfam" id="PF01094"/>
    </source>
</evidence>
<proteinExistence type="predicted"/>
<feature type="domain" description="Receptor ligand binding region" evidence="5">
    <location>
        <begin position="20"/>
        <end position="150"/>
    </location>
</feature>
<dbReference type="Gene3D" id="3.40.50.2300">
    <property type="match status" value="1"/>
</dbReference>
<protein>
    <recommendedName>
        <fullName evidence="5">Receptor ligand binding region domain-containing protein</fullName>
    </recommendedName>
</protein>
<evidence type="ECO:0000256" key="1">
    <source>
        <dbReference type="ARBA" id="ARBA00004370"/>
    </source>
</evidence>
<organism evidence="6 7">
    <name type="scientific">Hypsibius exemplaris</name>
    <name type="common">Freshwater tardigrade</name>
    <dbReference type="NCBI Taxonomy" id="2072580"/>
    <lineage>
        <taxon>Eukaryota</taxon>
        <taxon>Metazoa</taxon>
        <taxon>Ecdysozoa</taxon>
        <taxon>Tardigrada</taxon>
        <taxon>Eutardigrada</taxon>
        <taxon>Parachela</taxon>
        <taxon>Hypsibioidea</taxon>
        <taxon>Hypsibiidae</taxon>
        <taxon>Hypsibius</taxon>
    </lineage>
</organism>